<evidence type="ECO:0000313" key="1">
    <source>
        <dbReference type="EMBL" id="GFN88160.1"/>
    </source>
</evidence>
<dbReference type="AlphaFoldDB" id="A0AAV3YLL5"/>
<dbReference type="EMBL" id="BLXT01001839">
    <property type="protein sequence ID" value="GFN88160.1"/>
    <property type="molecule type" value="Genomic_DNA"/>
</dbReference>
<keyword evidence="2" id="KW-1185">Reference proteome</keyword>
<proteinExistence type="predicted"/>
<reference evidence="1 2" key="1">
    <citation type="journal article" date="2021" name="Elife">
        <title>Chloroplast acquisition without the gene transfer in kleptoplastic sea slugs, Plakobranchus ocellatus.</title>
        <authorList>
            <person name="Maeda T."/>
            <person name="Takahashi S."/>
            <person name="Yoshida T."/>
            <person name="Shimamura S."/>
            <person name="Takaki Y."/>
            <person name="Nagai Y."/>
            <person name="Toyoda A."/>
            <person name="Suzuki Y."/>
            <person name="Arimoto A."/>
            <person name="Ishii H."/>
            <person name="Satoh N."/>
            <person name="Nishiyama T."/>
            <person name="Hasebe M."/>
            <person name="Maruyama T."/>
            <person name="Minagawa J."/>
            <person name="Obokata J."/>
            <person name="Shigenobu S."/>
        </authorList>
    </citation>
    <scope>NUCLEOTIDE SEQUENCE [LARGE SCALE GENOMIC DNA]</scope>
</reference>
<dbReference type="Proteomes" id="UP000735302">
    <property type="component" value="Unassembled WGS sequence"/>
</dbReference>
<gene>
    <name evidence="1" type="ORF">PoB_001466600</name>
</gene>
<protein>
    <submittedName>
        <fullName evidence="1">Uncharacterized protein</fullName>
    </submittedName>
</protein>
<name>A0AAV3YLL5_9GAST</name>
<evidence type="ECO:0000313" key="2">
    <source>
        <dbReference type="Proteomes" id="UP000735302"/>
    </source>
</evidence>
<organism evidence="1 2">
    <name type="scientific">Plakobranchus ocellatus</name>
    <dbReference type="NCBI Taxonomy" id="259542"/>
    <lineage>
        <taxon>Eukaryota</taxon>
        <taxon>Metazoa</taxon>
        <taxon>Spiralia</taxon>
        <taxon>Lophotrochozoa</taxon>
        <taxon>Mollusca</taxon>
        <taxon>Gastropoda</taxon>
        <taxon>Heterobranchia</taxon>
        <taxon>Euthyneura</taxon>
        <taxon>Panpulmonata</taxon>
        <taxon>Sacoglossa</taxon>
        <taxon>Placobranchoidea</taxon>
        <taxon>Plakobranchidae</taxon>
        <taxon>Plakobranchus</taxon>
    </lineage>
</organism>
<comment type="caution">
    <text evidence="1">The sequence shown here is derived from an EMBL/GenBank/DDBJ whole genome shotgun (WGS) entry which is preliminary data.</text>
</comment>
<accession>A0AAV3YLL5</accession>
<sequence>MVQTLGESSGLQTIVLHDPSGGFFVECRRLSGGGGRLKLRQRVASYFQGEIANRYATTAPLTPRFTW</sequence>